<protein>
    <submittedName>
        <fullName evidence="2">Uncharacterized protein</fullName>
    </submittedName>
</protein>
<dbReference type="OrthoDB" id="5115907at2"/>
<keyword evidence="1" id="KW-1133">Transmembrane helix</keyword>
<dbReference type="KEGG" id="myl:C3E77_08970"/>
<accession>A0A2U1THC2</accession>
<gene>
    <name evidence="2" type="ORF">DF223_02730</name>
</gene>
<keyword evidence="1" id="KW-0812">Transmembrane</keyword>
<organism evidence="2 3">
    <name type="scientific">Mycetocola zhujimingii</name>
    <dbReference type="NCBI Taxonomy" id="2079792"/>
    <lineage>
        <taxon>Bacteria</taxon>
        <taxon>Bacillati</taxon>
        <taxon>Actinomycetota</taxon>
        <taxon>Actinomycetes</taxon>
        <taxon>Micrococcales</taxon>
        <taxon>Microbacteriaceae</taxon>
        <taxon>Mycetocola</taxon>
    </lineage>
</organism>
<name>A0A2U1THC2_9MICO</name>
<keyword evidence="1" id="KW-0472">Membrane</keyword>
<evidence type="ECO:0000313" key="2">
    <source>
        <dbReference type="EMBL" id="PWC08275.1"/>
    </source>
</evidence>
<dbReference type="Proteomes" id="UP000244962">
    <property type="component" value="Unassembled WGS sequence"/>
</dbReference>
<sequence length="156" mass="17072">MLIASVALPIWPLIGWGIFGGGGWEFVGLVIAMPILFLALAAVSLLIYARPTVRREKAVNWWDVLVLTLWHVFIIGFGLFGENTTTFAVLGVLAGIAAFWYSVWAFFKDAAKRARETLAEFEQMATAPTIGRVPPGATGVASEQVIIVRENPRDEP</sequence>
<comment type="caution">
    <text evidence="2">The sequence shown here is derived from an EMBL/GenBank/DDBJ whole genome shotgun (WGS) entry which is preliminary data.</text>
</comment>
<dbReference type="EMBL" id="QEFB01000001">
    <property type="protein sequence ID" value="PWC08275.1"/>
    <property type="molecule type" value="Genomic_DNA"/>
</dbReference>
<reference evidence="3" key="1">
    <citation type="submission" date="2018-04" db="EMBL/GenBank/DDBJ databases">
        <authorList>
            <person name="Liu S."/>
            <person name="Wang Z."/>
            <person name="Li J."/>
        </authorList>
    </citation>
    <scope>NUCLEOTIDE SEQUENCE [LARGE SCALE GENOMIC DNA]</scope>
    <source>
        <strain evidence="3">622</strain>
    </source>
</reference>
<feature type="transmembrane region" description="Helical" evidence="1">
    <location>
        <begin position="27"/>
        <end position="49"/>
    </location>
</feature>
<proteinExistence type="predicted"/>
<dbReference type="AlphaFoldDB" id="A0A2U1THC2"/>
<evidence type="ECO:0000256" key="1">
    <source>
        <dbReference type="SAM" id="Phobius"/>
    </source>
</evidence>
<keyword evidence="3" id="KW-1185">Reference proteome</keyword>
<feature type="transmembrane region" description="Helical" evidence="1">
    <location>
        <begin position="87"/>
        <end position="107"/>
    </location>
</feature>
<evidence type="ECO:0000313" key="3">
    <source>
        <dbReference type="Proteomes" id="UP000244962"/>
    </source>
</evidence>
<feature type="transmembrane region" description="Helical" evidence="1">
    <location>
        <begin position="61"/>
        <end position="81"/>
    </location>
</feature>